<name>A0A7D9J3F7_PARCT</name>
<feature type="compositionally biased region" description="Polar residues" evidence="1">
    <location>
        <begin position="226"/>
        <end position="247"/>
    </location>
</feature>
<dbReference type="EMBL" id="CACRXK020011251">
    <property type="protein sequence ID" value="CAB4021068.1"/>
    <property type="molecule type" value="Genomic_DNA"/>
</dbReference>
<evidence type="ECO:0000313" key="2">
    <source>
        <dbReference type="EMBL" id="CAB4021068.1"/>
    </source>
</evidence>
<protein>
    <submittedName>
        <fullName evidence="2">Uncharacterized protein</fullName>
    </submittedName>
</protein>
<proteinExistence type="predicted"/>
<dbReference type="Proteomes" id="UP001152795">
    <property type="component" value="Unassembled WGS sequence"/>
</dbReference>
<gene>
    <name evidence="2" type="ORF">PACLA_8A010538</name>
</gene>
<sequence length="247" mass="28090">MCALPNDLKDFYMTTDGISIQWSIEFDGGTLPIGNMEINSISSVTPINQSIVVSDDKPTLLDIDDLSDEEDLRGNVKPHFDEKNKCFELDSCLGFAKVCLVYKDIASVGVTDSSPEIWLLDRSLRWAYLASSFQNYFRMLIVHLGLPLWQYRFTQVGLSPETKQWFNLYAPSRVDECVEEHENNTSEENTNTKQEEHLNQLDTNRVFKGKSDTMKTQTKQGKKKQASNARTNTSTRFQGTSGAKTHR</sequence>
<dbReference type="PANTHER" id="PTHR31854:SF2">
    <property type="entry name" value="TUBULIN POLYGLUTAMYLASE COMPLEX SUBUNIT 2"/>
    <property type="match status" value="1"/>
</dbReference>
<dbReference type="AlphaFoldDB" id="A0A7D9J3F7"/>
<evidence type="ECO:0000256" key="1">
    <source>
        <dbReference type="SAM" id="MobiDB-lite"/>
    </source>
</evidence>
<evidence type="ECO:0000313" key="3">
    <source>
        <dbReference type="Proteomes" id="UP001152795"/>
    </source>
</evidence>
<accession>A0A7D9J3F7</accession>
<reference evidence="2" key="1">
    <citation type="submission" date="2020-04" db="EMBL/GenBank/DDBJ databases">
        <authorList>
            <person name="Alioto T."/>
            <person name="Alioto T."/>
            <person name="Gomez Garrido J."/>
        </authorList>
    </citation>
    <scope>NUCLEOTIDE SEQUENCE</scope>
    <source>
        <strain evidence="2">A484AB</strain>
    </source>
</reference>
<dbReference type="OrthoDB" id="10249691at2759"/>
<comment type="caution">
    <text evidence="2">The sequence shown here is derived from an EMBL/GenBank/DDBJ whole genome shotgun (WGS) entry which is preliminary data.</text>
</comment>
<dbReference type="PANTHER" id="PTHR31854">
    <property type="entry name" value="TUBULIN POLYGLUTAMYLASE COMPLEX SUBUNIT 2"/>
    <property type="match status" value="1"/>
</dbReference>
<keyword evidence="3" id="KW-1185">Reference proteome</keyword>
<feature type="region of interest" description="Disordered" evidence="1">
    <location>
        <begin position="179"/>
        <end position="247"/>
    </location>
</feature>
<dbReference type="InterPro" id="IPR039231">
    <property type="entry name" value="TPGS2"/>
</dbReference>
<organism evidence="2 3">
    <name type="scientific">Paramuricea clavata</name>
    <name type="common">Red gorgonian</name>
    <name type="synonym">Violescent sea-whip</name>
    <dbReference type="NCBI Taxonomy" id="317549"/>
    <lineage>
        <taxon>Eukaryota</taxon>
        <taxon>Metazoa</taxon>
        <taxon>Cnidaria</taxon>
        <taxon>Anthozoa</taxon>
        <taxon>Octocorallia</taxon>
        <taxon>Malacalcyonacea</taxon>
        <taxon>Plexauridae</taxon>
        <taxon>Paramuricea</taxon>
    </lineage>
</organism>